<evidence type="ECO:0000313" key="3">
    <source>
        <dbReference type="Proteomes" id="UP000026961"/>
    </source>
</evidence>
<proteinExistence type="predicted"/>
<dbReference type="AlphaFoldDB" id="A0A0E0AHZ4"/>
<feature type="region of interest" description="Disordered" evidence="1">
    <location>
        <begin position="1"/>
        <end position="59"/>
    </location>
</feature>
<dbReference type="Gramene" id="OGLUM07G08840.1">
    <property type="protein sequence ID" value="OGLUM07G08840.1"/>
    <property type="gene ID" value="OGLUM07G08840"/>
</dbReference>
<feature type="compositionally biased region" description="Low complexity" evidence="1">
    <location>
        <begin position="19"/>
        <end position="31"/>
    </location>
</feature>
<reference evidence="2" key="1">
    <citation type="submission" date="2015-04" db="UniProtKB">
        <authorList>
            <consortium name="EnsemblPlants"/>
        </authorList>
    </citation>
    <scope>IDENTIFICATION</scope>
</reference>
<dbReference type="EnsemblPlants" id="OGLUM07G08840.1">
    <property type="protein sequence ID" value="OGLUM07G08840.1"/>
    <property type="gene ID" value="OGLUM07G08840"/>
</dbReference>
<reference evidence="2" key="2">
    <citation type="submission" date="2018-05" db="EMBL/GenBank/DDBJ databases">
        <title>OgluRS3 (Oryza glumaepatula Reference Sequence Version 3).</title>
        <authorList>
            <person name="Zhang J."/>
            <person name="Kudrna D."/>
            <person name="Lee S."/>
            <person name="Talag J."/>
            <person name="Welchert J."/>
            <person name="Wing R.A."/>
        </authorList>
    </citation>
    <scope>NUCLEOTIDE SEQUENCE [LARGE SCALE GENOMIC DNA]</scope>
</reference>
<name>A0A0E0AHZ4_9ORYZ</name>
<evidence type="ECO:0000256" key="1">
    <source>
        <dbReference type="SAM" id="MobiDB-lite"/>
    </source>
</evidence>
<accession>A0A0E0AHZ4</accession>
<keyword evidence="3" id="KW-1185">Reference proteome</keyword>
<dbReference type="HOGENOM" id="CLU_2162357_0_0_1"/>
<evidence type="ECO:0000313" key="2">
    <source>
        <dbReference type="EnsemblPlants" id="OGLUM07G08840.1"/>
    </source>
</evidence>
<sequence length="111" mass="12573">MGGQHHSLRKSPCQGQLRGPLPTSSGPSPSLQRRQIQSPPCSRRQIWPPPSHDNKPQWREGGATFVAEMRGSDRLDRWLDYHRSVGFLKDYPVEALACLDGMRAAMEWVHT</sequence>
<organism evidence="2">
    <name type="scientific">Oryza glumipatula</name>
    <dbReference type="NCBI Taxonomy" id="40148"/>
    <lineage>
        <taxon>Eukaryota</taxon>
        <taxon>Viridiplantae</taxon>
        <taxon>Streptophyta</taxon>
        <taxon>Embryophyta</taxon>
        <taxon>Tracheophyta</taxon>
        <taxon>Spermatophyta</taxon>
        <taxon>Magnoliopsida</taxon>
        <taxon>Liliopsida</taxon>
        <taxon>Poales</taxon>
        <taxon>Poaceae</taxon>
        <taxon>BOP clade</taxon>
        <taxon>Oryzoideae</taxon>
        <taxon>Oryzeae</taxon>
        <taxon>Oryzinae</taxon>
        <taxon>Oryza</taxon>
    </lineage>
</organism>
<dbReference type="Proteomes" id="UP000026961">
    <property type="component" value="Chromosome 7"/>
</dbReference>
<protein>
    <submittedName>
        <fullName evidence="2">Uncharacterized protein</fullName>
    </submittedName>
</protein>